<dbReference type="InterPro" id="IPR024464">
    <property type="entry name" value="DUF2391"/>
</dbReference>
<feature type="region of interest" description="Disordered" evidence="1">
    <location>
        <begin position="1"/>
        <end position="49"/>
    </location>
</feature>
<evidence type="ECO:0000313" key="3">
    <source>
        <dbReference type="EMBL" id="QLG63622.1"/>
    </source>
</evidence>
<proteinExistence type="predicted"/>
<feature type="transmembrane region" description="Helical" evidence="2">
    <location>
        <begin position="197"/>
        <end position="220"/>
    </location>
</feature>
<dbReference type="Pfam" id="PF09622">
    <property type="entry name" value="DUF2391"/>
    <property type="match status" value="1"/>
</dbReference>
<organism evidence="3 4">
    <name type="scientific">Halorarum salinum</name>
    <dbReference type="NCBI Taxonomy" id="2743089"/>
    <lineage>
        <taxon>Archaea</taxon>
        <taxon>Methanobacteriati</taxon>
        <taxon>Methanobacteriota</taxon>
        <taxon>Stenosarchaea group</taxon>
        <taxon>Halobacteria</taxon>
        <taxon>Halobacteriales</taxon>
        <taxon>Haloferacaceae</taxon>
        <taxon>Halorarum</taxon>
    </lineage>
</organism>
<keyword evidence="2" id="KW-1133">Transmembrane helix</keyword>
<keyword evidence="2" id="KW-0812">Transmembrane</keyword>
<name>A0A7D5QIS5_9EURY</name>
<dbReference type="KEGG" id="halu:HUG12_18565"/>
<gene>
    <name evidence="3" type="ORF">HUG12_18565</name>
</gene>
<keyword evidence="4" id="KW-1185">Reference proteome</keyword>
<feature type="transmembrane region" description="Helical" evidence="2">
    <location>
        <begin position="131"/>
        <end position="150"/>
    </location>
</feature>
<dbReference type="OrthoDB" id="328136at2157"/>
<accession>A0A7D5QIS5</accession>
<keyword evidence="2" id="KW-0472">Membrane</keyword>
<dbReference type="AlphaFoldDB" id="A0A7D5QIS5"/>
<dbReference type="RefSeq" id="WP_179270206.1">
    <property type="nucleotide sequence ID" value="NZ_CP058579.1"/>
</dbReference>
<dbReference type="Proteomes" id="UP000509626">
    <property type="component" value="Chromosome"/>
</dbReference>
<feature type="transmembrane region" description="Helical" evidence="2">
    <location>
        <begin position="170"/>
        <end position="191"/>
    </location>
</feature>
<feature type="compositionally biased region" description="Acidic residues" evidence="1">
    <location>
        <begin position="38"/>
        <end position="49"/>
    </location>
</feature>
<evidence type="ECO:0000313" key="4">
    <source>
        <dbReference type="Proteomes" id="UP000509626"/>
    </source>
</evidence>
<dbReference type="EMBL" id="CP058579">
    <property type="protein sequence ID" value="QLG63622.1"/>
    <property type="molecule type" value="Genomic_DNA"/>
</dbReference>
<evidence type="ECO:0000256" key="2">
    <source>
        <dbReference type="SAM" id="Phobius"/>
    </source>
</evidence>
<protein>
    <submittedName>
        <fullName evidence="3">DUF2391 family protein</fullName>
    </submittedName>
</protein>
<reference evidence="3 4" key="1">
    <citation type="submission" date="2020-06" db="EMBL/GenBank/DDBJ databases">
        <title>NJ-3-1, isolated from saline soil.</title>
        <authorList>
            <person name="Cui H.L."/>
            <person name="Shi X."/>
        </authorList>
    </citation>
    <scope>NUCLEOTIDE SEQUENCE [LARGE SCALE GENOMIC DNA]</scope>
    <source>
        <strain evidence="3 4">NJ-3-1</strain>
    </source>
</reference>
<dbReference type="GeneID" id="56039506"/>
<evidence type="ECO:0000256" key="1">
    <source>
        <dbReference type="SAM" id="MobiDB-lite"/>
    </source>
</evidence>
<sequence>MDGGLDDGSAGPGRAPSDPAAPEGGESTLDPGGGTTDGGEDASEEPTVEDLLDQLETLEETVDEPEEVREVRAAMRTATRLSRPTVFGRVVRGFDRSDLAEALLGSVIFGAPMLVEGGTQEVGTYLAANPAYMVGTAAFTVAVVVGIIYVADFQDVRVDEPILGVVPRRLVGVLGVATLTATVGLTVWGRITWADPAFALGNVLAVLVPMSVGAALGDLLPG</sequence>